<accession>G0S3P7</accession>
<keyword evidence="4" id="KW-1185">Reference proteome</keyword>
<dbReference type="OrthoDB" id="2195113at2759"/>
<dbReference type="GO" id="GO:1990904">
    <property type="term" value="C:ribonucleoprotein complex"/>
    <property type="evidence" value="ECO:0007669"/>
    <property type="project" value="TreeGrafter"/>
</dbReference>
<dbReference type="GO" id="GO:0008298">
    <property type="term" value="P:intracellular mRNA localization"/>
    <property type="evidence" value="ECO:0007669"/>
    <property type="project" value="TreeGrafter"/>
</dbReference>
<dbReference type="eggNOG" id="ENOG502QRKP">
    <property type="taxonomic scope" value="Eukaryota"/>
</dbReference>
<dbReference type="OMA" id="AHWKEDQ"/>
<reference evidence="3 4" key="1">
    <citation type="journal article" date="2011" name="Cell">
        <title>Insight into structure and assembly of the nuclear pore complex by utilizing the genome of a eukaryotic thermophile.</title>
        <authorList>
            <person name="Amlacher S."/>
            <person name="Sarges P."/>
            <person name="Flemming D."/>
            <person name="van Noort V."/>
            <person name="Kunze R."/>
            <person name="Devos D.P."/>
            <person name="Arumugam M."/>
            <person name="Bork P."/>
            <person name="Hurt E."/>
        </authorList>
    </citation>
    <scope>NUCLEOTIDE SEQUENCE [LARGE SCALE GENOMIC DNA]</scope>
    <source>
        <strain evidence="4">DSM 1495 / CBS 144.50 / IMI 039719</strain>
    </source>
</reference>
<dbReference type="AlphaFoldDB" id="G0S3P7"/>
<dbReference type="HOGENOM" id="CLU_023943_1_0_1"/>
<dbReference type="GO" id="GO:0042175">
    <property type="term" value="C:nuclear outer membrane-endoplasmic reticulum membrane network"/>
    <property type="evidence" value="ECO:0007669"/>
    <property type="project" value="TreeGrafter"/>
</dbReference>
<feature type="region of interest" description="Disordered" evidence="2">
    <location>
        <begin position="1"/>
        <end position="29"/>
    </location>
</feature>
<evidence type="ECO:0000256" key="2">
    <source>
        <dbReference type="SAM" id="MobiDB-lite"/>
    </source>
</evidence>
<feature type="compositionally biased region" description="Basic and acidic residues" evidence="2">
    <location>
        <begin position="475"/>
        <end position="506"/>
    </location>
</feature>
<dbReference type="Gene3D" id="1.20.58.130">
    <property type="match status" value="1"/>
</dbReference>
<sequence>MAATAAVAPAPAPAPAAAASSKPTQPDRAAFEKELARLEKENKDVLDKLNAVKNKIALAIPDKANPSPSEQRRQELIAQAKEIQKKQGAGKDQRLSVKEKIQKKEEELRATLAELKAAQEKVPFRSVAEIDRKINELEAAVEKGTMKLVDERKALTEASNLRRLKKSFSKYADMQKKIDDLRAEIKELKASMDTAEAKALSEEYQRIQAELDALDKERKEASANLTALKKERDALRKQQQAAYAAIKAHKDAYYDQRRAWDRYIKEQKRKRAEREKAERERIARERRMERAQRMLAEASEPAYLEEIRRANNLLHYFDPSHPVVEKKALIQDKGLAAAPQRKVTEDDLVAKGMVRLARKEDRMEEYLPAKKTGKKGGNKKAAEAPSNKFSVPPSVVEDCAFIGVEPPMSAAEVPGVMEKIRAKLEQWKIDQPIQTQKNIEKAKAEIARLEAEEDAAAAKEAAANASGSASGRSSPAKEQEASEKKEDAPAEEKAEANGEENKGENA</sequence>
<dbReference type="PANTHER" id="PTHR31027">
    <property type="entry name" value="NUCLEAR SEGREGATION PROTEIN BFR1"/>
    <property type="match status" value="1"/>
</dbReference>
<name>G0S3P7_CHATD</name>
<gene>
    <name evidence="3" type="ORF">CTHT_0030150</name>
</gene>
<proteinExistence type="predicted"/>
<dbReference type="Proteomes" id="UP000008066">
    <property type="component" value="Unassembled WGS sequence"/>
</dbReference>
<dbReference type="GO" id="GO:0003729">
    <property type="term" value="F:mRNA binding"/>
    <property type="evidence" value="ECO:0007669"/>
    <property type="project" value="TreeGrafter"/>
</dbReference>
<dbReference type="GeneID" id="18257053"/>
<evidence type="ECO:0000313" key="4">
    <source>
        <dbReference type="Proteomes" id="UP000008066"/>
    </source>
</evidence>
<dbReference type="STRING" id="759272.G0S3P7"/>
<feature type="compositionally biased region" description="Low complexity" evidence="2">
    <location>
        <begin position="1"/>
        <end position="19"/>
    </location>
</feature>
<protein>
    <submittedName>
        <fullName evidence="3">Nuclear segregation protein (Bfr1)-like protein</fullName>
    </submittedName>
</protein>
<keyword evidence="1" id="KW-0175">Coiled coil</keyword>
<feature type="region of interest" description="Disordered" evidence="2">
    <location>
        <begin position="365"/>
        <end position="389"/>
    </location>
</feature>
<feature type="compositionally biased region" description="Low complexity" evidence="2">
    <location>
        <begin position="458"/>
        <end position="474"/>
    </location>
</feature>
<evidence type="ECO:0000313" key="3">
    <source>
        <dbReference type="EMBL" id="EGS21173.1"/>
    </source>
</evidence>
<dbReference type="PANTHER" id="PTHR31027:SF2">
    <property type="entry name" value="LEBERCILIN DOMAIN-CONTAINING PROTEIN"/>
    <property type="match status" value="1"/>
</dbReference>
<dbReference type="EMBL" id="GL988041">
    <property type="protein sequence ID" value="EGS21173.1"/>
    <property type="molecule type" value="Genomic_DNA"/>
</dbReference>
<feature type="coiled-coil region" evidence="1">
    <location>
        <begin position="94"/>
        <end position="294"/>
    </location>
</feature>
<organism evidence="4">
    <name type="scientific">Chaetomium thermophilum (strain DSM 1495 / CBS 144.50 / IMI 039719)</name>
    <name type="common">Thermochaetoides thermophila</name>
    <dbReference type="NCBI Taxonomy" id="759272"/>
    <lineage>
        <taxon>Eukaryota</taxon>
        <taxon>Fungi</taxon>
        <taxon>Dikarya</taxon>
        <taxon>Ascomycota</taxon>
        <taxon>Pezizomycotina</taxon>
        <taxon>Sordariomycetes</taxon>
        <taxon>Sordariomycetidae</taxon>
        <taxon>Sordariales</taxon>
        <taxon>Chaetomiaceae</taxon>
        <taxon>Thermochaetoides</taxon>
    </lineage>
</organism>
<dbReference type="InterPro" id="IPR039604">
    <property type="entry name" value="Bfr1"/>
</dbReference>
<dbReference type="KEGG" id="cthr:CTHT_0030150"/>
<dbReference type="GO" id="GO:0005783">
    <property type="term" value="C:endoplasmic reticulum"/>
    <property type="evidence" value="ECO:0007669"/>
    <property type="project" value="TreeGrafter"/>
</dbReference>
<evidence type="ECO:0000256" key="1">
    <source>
        <dbReference type="SAM" id="Coils"/>
    </source>
</evidence>
<feature type="region of interest" description="Disordered" evidence="2">
    <location>
        <begin position="451"/>
        <end position="506"/>
    </location>
</feature>
<dbReference type="RefSeq" id="XP_006693469.1">
    <property type="nucleotide sequence ID" value="XM_006693406.1"/>
</dbReference>